<name>A0A9D3WVU2_9SAUR</name>
<feature type="region of interest" description="Disordered" evidence="6">
    <location>
        <begin position="103"/>
        <end position="154"/>
    </location>
</feature>
<comment type="subcellular location">
    <subcellularLocation>
        <location evidence="1">Membrane</location>
    </subcellularLocation>
</comment>
<protein>
    <submittedName>
        <fullName evidence="8">Uncharacterized protein</fullName>
    </submittedName>
</protein>
<keyword evidence="5 7" id="KW-0472">Membrane</keyword>
<keyword evidence="9" id="KW-1185">Reference proteome</keyword>
<dbReference type="AlphaFoldDB" id="A0A9D3WVU2"/>
<evidence type="ECO:0000256" key="5">
    <source>
        <dbReference type="ARBA" id="ARBA00023136"/>
    </source>
</evidence>
<evidence type="ECO:0000256" key="1">
    <source>
        <dbReference type="ARBA" id="ARBA00004370"/>
    </source>
</evidence>
<keyword evidence="3 7" id="KW-0812">Transmembrane</keyword>
<feature type="transmembrane region" description="Helical" evidence="7">
    <location>
        <begin position="62"/>
        <end position="82"/>
    </location>
</feature>
<comment type="caution">
    <text evidence="8">The sequence shown here is derived from an EMBL/GenBank/DDBJ whole genome shotgun (WGS) entry which is preliminary data.</text>
</comment>
<dbReference type="Pfam" id="PF15128">
    <property type="entry name" value="T_cell_tran_alt"/>
    <property type="match status" value="1"/>
</dbReference>
<dbReference type="PANTHER" id="PTHR32267">
    <property type="entry name" value="T-CELL LEUKEMIA TRANSLOCATION-ALTERED GENE PROTEIN"/>
    <property type="match status" value="1"/>
</dbReference>
<sequence length="154" mass="16483">MLPFQGGGGSRRLRSAVLRWRLRRVMAAPWLGWEAPGRALRGLAWLGQEFAADWAAQDLRAALFQLLLLWLGLSLLGIHLAWRLHGGRVSRLCCRPGTGRTEPDGLGWATAQVPNGAGSRAPHPAGPAVLLRRYGPPSPGLNRAPGLGPEPAPG</sequence>
<keyword evidence="4 7" id="KW-1133">Transmembrane helix</keyword>
<evidence type="ECO:0000256" key="2">
    <source>
        <dbReference type="ARBA" id="ARBA00007537"/>
    </source>
</evidence>
<proteinExistence type="inferred from homology"/>
<evidence type="ECO:0000313" key="9">
    <source>
        <dbReference type="Proteomes" id="UP000827986"/>
    </source>
</evidence>
<dbReference type="GO" id="GO:0016020">
    <property type="term" value="C:membrane"/>
    <property type="evidence" value="ECO:0007669"/>
    <property type="project" value="UniProtKB-SubCell"/>
</dbReference>
<dbReference type="PANTHER" id="PTHR32267:SF2">
    <property type="entry name" value="T-CELL LEUKEMIA TRANSLOCATION-ALTERED GENE PROTEIN"/>
    <property type="match status" value="1"/>
</dbReference>
<evidence type="ECO:0000256" key="7">
    <source>
        <dbReference type="SAM" id="Phobius"/>
    </source>
</evidence>
<evidence type="ECO:0000256" key="4">
    <source>
        <dbReference type="ARBA" id="ARBA00022989"/>
    </source>
</evidence>
<organism evidence="8 9">
    <name type="scientific">Mauremys mutica</name>
    <name type="common">yellowpond turtle</name>
    <dbReference type="NCBI Taxonomy" id="74926"/>
    <lineage>
        <taxon>Eukaryota</taxon>
        <taxon>Metazoa</taxon>
        <taxon>Chordata</taxon>
        <taxon>Craniata</taxon>
        <taxon>Vertebrata</taxon>
        <taxon>Euteleostomi</taxon>
        <taxon>Archelosauria</taxon>
        <taxon>Testudinata</taxon>
        <taxon>Testudines</taxon>
        <taxon>Cryptodira</taxon>
        <taxon>Durocryptodira</taxon>
        <taxon>Testudinoidea</taxon>
        <taxon>Geoemydidae</taxon>
        <taxon>Geoemydinae</taxon>
        <taxon>Mauremys</taxon>
    </lineage>
</organism>
<dbReference type="Proteomes" id="UP000827986">
    <property type="component" value="Unassembled WGS sequence"/>
</dbReference>
<comment type="similarity">
    <text evidence="2">Belongs to the TCTA family.</text>
</comment>
<gene>
    <name evidence="8" type="ORF">KIL84_003283</name>
</gene>
<evidence type="ECO:0000256" key="3">
    <source>
        <dbReference type="ARBA" id="ARBA00022692"/>
    </source>
</evidence>
<evidence type="ECO:0000256" key="6">
    <source>
        <dbReference type="SAM" id="MobiDB-lite"/>
    </source>
</evidence>
<reference evidence="8" key="1">
    <citation type="submission" date="2021-09" db="EMBL/GenBank/DDBJ databases">
        <title>The genome of Mauremys mutica provides insights into the evolution of semi-aquatic lifestyle.</title>
        <authorList>
            <person name="Gong S."/>
            <person name="Gao Y."/>
        </authorList>
    </citation>
    <scope>NUCLEOTIDE SEQUENCE</scope>
    <source>
        <strain evidence="8">MM-2020</strain>
        <tissue evidence="8">Muscle</tissue>
    </source>
</reference>
<evidence type="ECO:0000313" key="8">
    <source>
        <dbReference type="EMBL" id="KAH1167800.1"/>
    </source>
</evidence>
<accession>A0A9D3WVU2</accession>
<dbReference type="InterPro" id="IPR016560">
    <property type="entry name" value="TCTA"/>
</dbReference>
<dbReference type="EMBL" id="JAHDVG010000486">
    <property type="protein sequence ID" value="KAH1167800.1"/>
    <property type="molecule type" value="Genomic_DNA"/>
</dbReference>
<dbReference type="GO" id="GO:0072675">
    <property type="term" value="P:osteoclast fusion"/>
    <property type="evidence" value="ECO:0007669"/>
    <property type="project" value="TreeGrafter"/>
</dbReference>